<dbReference type="GO" id="GO:0009274">
    <property type="term" value="C:peptidoglycan-based cell wall"/>
    <property type="evidence" value="ECO:0007669"/>
    <property type="project" value="InterPro"/>
</dbReference>
<dbReference type="InterPro" id="IPR011812">
    <property type="entry name" value="Pep_trsgly"/>
</dbReference>
<evidence type="ECO:0000256" key="2">
    <source>
        <dbReference type="ARBA" id="ARBA00022519"/>
    </source>
</evidence>
<keyword evidence="8 11" id="KW-1133">Transmembrane helix</keyword>
<dbReference type="Gene3D" id="1.10.3810.10">
    <property type="entry name" value="Biosynthetic peptidoglycan transglycosylase-like"/>
    <property type="match status" value="1"/>
</dbReference>
<feature type="transmembrane region" description="Helical" evidence="11">
    <location>
        <begin position="36"/>
        <end position="58"/>
    </location>
</feature>
<protein>
    <recommendedName>
        <fullName evidence="11">Biosynthetic peptidoglycan transglycosylase</fullName>
        <ecNumber evidence="11">2.4.99.28</ecNumber>
    </recommendedName>
    <alternativeName>
        <fullName evidence="11">Glycan polymerase</fullName>
    </alternativeName>
    <alternativeName>
        <fullName evidence="11">Peptidoglycan glycosyltransferase MtgA</fullName>
        <shortName evidence="11">PGT</shortName>
    </alternativeName>
</protein>
<evidence type="ECO:0000259" key="12">
    <source>
        <dbReference type="Pfam" id="PF00912"/>
    </source>
</evidence>
<organism evidence="14 15">
    <name type="scientific">Pseudogemmatithrix spongiicola</name>
    <dbReference type="NCBI Taxonomy" id="3062599"/>
    <lineage>
        <taxon>Bacteria</taxon>
        <taxon>Pseudomonadati</taxon>
        <taxon>Gemmatimonadota</taxon>
        <taxon>Gemmatimonadia</taxon>
        <taxon>Gemmatimonadales</taxon>
        <taxon>Gemmatimonadaceae</taxon>
        <taxon>Pseudogemmatithrix</taxon>
    </lineage>
</organism>
<keyword evidence="2" id="KW-0997">Cell inner membrane</keyword>
<evidence type="ECO:0000256" key="5">
    <source>
        <dbReference type="ARBA" id="ARBA00022692"/>
    </source>
</evidence>
<dbReference type="HAMAP" id="MF_00766">
    <property type="entry name" value="PGT_MtgA"/>
    <property type="match status" value="1"/>
</dbReference>
<dbReference type="KEGG" id="pspc:Strain318_000693"/>
<evidence type="ECO:0000313" key="15">
    <source>
        <dbReference type="Proteomes" id="UP001229955"/>
    </source>
</evidence>
<comment type="function">
    <text evidence="11">Peptidoglycan polymerase that catalyzes glycan chain elongation from lipid-linked precursors.</text>
</comment>
<dbReference type="GO" id="GO:0009252">
    <property type="term" value="P:peptidoglycan biosynthetic process"/>
    <property type="evidence" value="ECO:0007669"/>
    <property type="project" value="UniProtKB-UniRule"/>
</dbReference>
<dbReference type="GO" id="GO:0008360">
    <property type="term" value="P:regulation of cell shape"/>
    <property type="evidence" value="ECO:0007669"/>
    <property type="project" value="UniProtKB-KW"/>
</dbReference>
<keyword evidence="3 11" id="KW-0328">Glycosyltransferase</keyword>
<dbReference type="GO" id="GO:0005886">
    <property type="term" value="C:plasma membrane"/>
    <property type="evidence" value="ECO:0007669"/>
    <property type="project" value="UniProtKB-SubCell"/>
</dbReference>
<evidence type="ECO:0000313" key="13">
    <source>
        <dbReference type="EMBL" id="WKW11442.1"/>
    </source>
</evidence>
<keyword evidence="7 11" id="KW-0573">Peptidoglycan synthesis</keyword>
<dbReference type="NCBIfam" id="TIGR02070">
    <property type="entry name" value="mono_pep_trsgly"/>
    <property type="match status" value="1"/>
</dbReference>
<keyword evidence="15" id="KW-1185">Reference proteome</keyword>
<dbReference type="PANTHER" id="PTHR30400:SF0">
    <property type="entry name" value="BIOSYNTHETIC PEPTIDOGLYCAN TRANSGLYCOSYLASE"/>
    <property type="match status" value="1"/>
</dbReference>
<dbReference type="Proteomes" id="UP001229955">
    <property type="component" value="Chromosome"/>
</dbReference>
<dbReference type="AlphaFoldDB" id="A0AA49Q6T2"/>
<evidence type="ECO:0000256" key="4">
    <source>
        <dbReference type="ARBA" id="ARBA00022679"/>
    </source>
</evidence>
<dbReference type="PANTHER" id="PTHR30400">
    <property type="entry name" value="MONOFUNCTIONAL BIOSYNTHETIC PEPTIDOGLYCAN TRANSGLYCOSYLASE"/>
    <property type="match status" value="1"/>
</dbReference>
<dbReference type="InterPro" id="IPR001264">
    <property type="entry name" value="Glyco_trans_51"/>
</dbReference>
<dbReference type="GO" id="GO:0071555">
    <property type="term" value="P:cell wall organization"/>
    <property type="evidence" value="ECO:0007669"/>
    <property type="project" value="UniProtKB-KW"/>
</dbReference>
<evidence type="ECO:0000256" key="11">
    <source>
        <dbReference type="HAMAP-Rule" id="MF_00766"/>
    </source>
</evidence>
<keyword evidence="1 11" id="KW-1003">Cell membrane</keyword>
<evidence type="ECO:0000256" key="1">
    <source>
        <dbReference type="ARBA" id="ARBA00022475"/>
    </source>
</evidence>
<dbReference type="GO" id="GO:0008955">
    <property type="term" value="F:peptidoglycan glycosyltransferase activity"/>
    <property type="evidence" value="ECO:0007669"/>
    <property type="project" value="UniProtKB-UniRule"/>
</dbReference>
<dbReference type="EMBL" id="CP130613">
    <property type="protein sequence ID" value="WKW14352.1"/>
    <property type="molecule type" value="Genomic_DNA"/>
</dbReference>
<comment type="similarity">
    <text evidence="11">Belongs to the glycosyltransferase 51 family.</text>
</comment>
<evidence type="ECO:0000256" key="10">
    <source>
        <dbReference type="ARBA" id="ARBA00023316"/>
    </source>
</evidence>
<keyword evidence="5 11" id="KW-0812">Transmembrane</keyword>
<keyword evidence="10 11" id="KW-0961">Cell wall biogenesis/degradation</keyword>
<proteinExistence type="inferred from homology"/>
<dbReference type="EMBL" id="CP130612">
    <property type="protein sequence ID" value="WKW11442.1"/>
    <property type="molecule type" value="Genomic_DNA"/>
</dbReference>
<accession>A0AA49Q6T2</accession>
<comment type="subcellular location">
    <subcellularLocation>
        <location evidence="11">Cell membrane</location>
        <topology evidence="11">Single-pass membrane protein</topology>
    </subcellularLocation>
</comment>
<reference evidence="14" key="1">
    <citation type="submission" date="2023-07" db="EMBL/GenBank/DDBJ databases">
        <authorList>
            <person name="Haufschild T."/>
            <person name="Kallscheuer N."/>
            <person name="Hammer J."/>
            <person name="Kohn T."/>
            <person name="Kabuu M."/>
            <person name="Jogler M."/>
            <person name="Wohfarth N."/>
            <person name="Heuer A."/>
            <person name="Rohde M."/>
            <person name="van Teeseling M.C.F."/>
            <person name="Jogler C."/>
        </authorList>
    </citation>
    <scope>NUCLEOTIDE SEQUENCE</scope>
    <source>
        <strain evidence="13">Strain 138</strain>
        <strain evidence="14">Strain 318</strain>
    </source>
</reference>
<dbReference type="EC" id="2.4.99.28" evidence="11"/>
<dbReference type="InterPro" id="IPR023346">
    <property type="entry name" value="Lysozyme-like_dom_sf"/>
</dbReference>
<evidence type="ECO:0000256" key="8">
    <source>
        <dbReference type="ARBA" id="ARBA00022989"/>
    </source>
</evidence>
<evidence type="ECO:0000313" key="14">
    <source>
        <dbReference type="EMBL" id="WKW14352.1"/>
    </source>
</evidence>
<dbReference type="RefSeq" id="WP_367887140.1">
    <property type="nucleotide sequence ID" value="NZ_CP130612.1"/>
</dbReference>
<comment type="pathway">
    <text evidence="11">Cell wall biogenesis; peptidoglycan biosynthesis.</text>
</comment>
<evidence type="ECO:0000256" key="6">
    <source>
        <dbReference type="ARBA" id="ARBA00022960"/>
    </source>
</evidence>
<dbReference type="Pfam" id="PF00912">
    <property type="entry name" value="Transgly"/>
    <property type="match status" value="1"/>
</dbReference>
<gene>
    <name evidence="11 14" type="primary">mtgA</name>
    <name evidence="13" type="ORF">Strain138_000693</name>
    <name evidence="14" type="ORF">Strain318_000693</name>
</gene>
<keyword evidence="6 11" id="KW-0133">Cell shape</keyword>
<feature type="domain" description="Glycosyl transferase family 51" evidence="12">
    <location>
        <begin position="83"/>
        <end position="245"/>
    </location>
</feature>
<dbReference type="GO" id="GO:0016763">
    <property type="term" value="F:pentosyltransferase activity"/>
    <property type="evidence" value="ECO:0007669"/>
    <property type="project" value="InterPro"/>
</dbReference>
<keyword evidence="4 11" id="KW-0808">Transferase</keyword>
<dbReference type="InterPro" id="IPR036950">
    <property type="entry name" value="PBP_transglycosylase"/>
</dbReference>
<name>A0AA49Q6T2_9BACT</name>
<comment type="catalytic activity">
    <reaction evidence="11">
        <text>[GlcNAc-(1-&gt;4)-Mur2Ac(oyl-L-Ala-gamma-D-Glu-L-Lys-D-Ala-D-Ala)](n)-di-trans,octa-cis-undecaprenyl diphosphate + beta-D-GlcNAc-(1-&gt;4)-Mur2Ac(oyl-L-Ala-gamma-D-Glu-L-Lys-D-Ala-D-Ala)-di-trans,octa-cis-undecaprenyl diphosphate = [GlcNAc-(1-&gt;4)-Mur2Ac(oyl-L-Ala-gamma-D-Glu-L-Lys-D-Ala-D-Ala)](n+1)-di-trans,octa-cis-undecaprenyl diphosphate + di-trans,octa-cis-undecaprenyl diphosphate + H(+)</text>
        <dbReference type="Rhea" id="RHEA:23708"/>
        <dbReference type="Rhea" id="RHEA-COMP:9602"/>
        <dbReference type="Rhea" id="RHEA-COMP:9603"/>
        <dbReference type="ChEBI" id="CHEBI:15378"/>
        <dbReference type="ChEBI" id="CHEBI:58405"/>
        <dbReference type="ChEBI" id="CHEBI:60033"/>
        <dbReference type="ChEBI" id="CHEBI:78435"/>
        <dbReference type="EC" id="2.4.99.28"/>
    </reaction>
</comment>
<dbReference type="SUPFAM" id="SSF53955">
    <property type="entry name" value="Lysozyme-like"/>
    <property type="match status" value="1"/>
</dbReference>
<keyword evidence="9 11" id="KW-0472">Membrane</keyword>
<evidence type="ECO:0000256" key="7">
    <source>
        <dbReference type="ARBA" id="ARBA00022984"/>
    </source>
</evidence>
<sequence>MTEDLTPAPTPALPPTTARVSRWSRARAAWPRLRRWVLRGLLVALVAPILVSLSFNVIQPPTTAVMLRRTVQRAIDGKRPWYPKRDIVGRAAIAPSLRRAVLAAEDDRFYLHWGLDLVEINKALERAERGGRLRGASTITQQVAKNIFLWEGRSFVRKGLEAYLTLVLELTLPKERILDLYLNLAEWGDGTFGAEMAARRHFGVSAARLTREQSARLAAILPSPRRWSPTGSVASRRAVIILDRMRYAAPRD</sequence>
<accession>A0AA49Q435</accession>
<evidence type="ECO:0000256" key="3">
    <source>
        <dbReference type="ARBA" id="ARBA00022676"/>
    </source>
</evidence>
<evidence type="ECO:0000256" key="9">
    <source>
        <dbReference type="ARBA" id="ARBA00023136"/>
    </source>
</evidence>